<dbReference type="EMBL" id="KN562625">
    <property type="protein sequence ID" value="KHJ85780.1"/>
    <property type="molecule type" value="Genomic_DNA"/>
</dbReference>
<evidence type="ECO:0008006" key="3">
    <source>
        <dbReference type="Google" id="ProtNLM"/>
    </source>
</evidence>
<accession>A0A0B1SRF5</accession>
<evidence type="ECO:0000313" key="1">
    <source>
        <dbReference type="EMBL" id="KHJ85780.1"/>
    </source>
</evidence>
<protein>
    <recommendedName>
        <fullName evidence="3">DDE Tnp4 domain-containing protein</fullName>
    </recommendedName>
</protein>
<reference evidence="1 2" key="1">
    <citation type="submission" date="2014-03" db="EMBL/GenBank/DDBJ databases">
        <title>Draft genome of the hookworm Oesophagostomum dentatum.</title>
        <authorList>
            <person name="Mitreva M."/>
        </authorList>
    </citation>
    <scope>NUCLEOTIDE SEQUENCE [LARGE SCALE GENOMIC DNA]</scope>
    <source>
        <strain evidence="1 2">OD-Hann</strain>
    </source>
</reference>
<keyword evidence="2" id="KW-1185">Reference proteome</keyword>
<name>A0A0B1SRF5_OESDE</name>
<proteinExistence type="predicted"/>
<organism evidence="1 2">
    <name type="scientific">Oesophagostomum dentatum</name>
    <name type="common">Nodular worm</name>
    <dbReference type="NCBI Taxonomy" id="61180"/>
    <lineage>
        <taxon>Eukaryota</taxon>
        <taxon>Metazoa</taxon>
        <taxon>Ecdysozoa</taxon>
        <taxon>Nematoda</taxon>
        <taxon>Chromadorea</taxon>
        <taxon>Rhabditida</taxon>
        <taxon>Rhabditina</taxon>
        <taxon>Rhabditomorpha</taxon>
        <taxon>Strongyloidea</taxon>
        <taxon>Strongylidae</taxon>
        <taxon>Oesophagostomum</taxon>
    </lineage>
</organism>
<dbReference type="AlphaFoldDB" id="A0A0B1SRF5"/>
<sequence length="89" mass="10023">MIEKAMGCLKSQFCQLYDSLRYDPSKASRIIVAAVCMRNVAIYSRGPQLEEVSGVRHQWDEDTQEIGDGLGSGTARALQDRIITNYFHL</sequence>
<evidence type="ECO:0000313" key="2">
    <source>
        <dbReference type="Proteomes" id="UP000053660"/>
    </source>
</evidence>
<gene>
    <name evidence="1" type="ORF">OESDEN_14485</name>
</gene>
<dbReference type="OrthoDB" id="5863278at2759"/>
<dbReference type="Proteomes" id="UP000053660">
    <property type="component" value="Unassembled WGS sequence"/>
</dbReference>